<evidence type="ECO:0000256" key="8">
    <source>
        <dbReference type="ARBA" id="ARBA00023229"/>
    </source>
</evidence>
<dbReference type="InterPro" id="IPR004424">
    <property type="entry name" value="IspE"/>
</dbReference>
<dbReference type="EMBL" id="LANU01000001">
    <property type="protein sequence ID" value="KJV65934.1"/>
    <property type="molecule type" value="Genomic_DNA"/>
</dbReference>
<sequence length="282" mass="31440">MSKFLVKAPAKVNLFLHITGKRDDQHHDLESLFVFVNVYDILEVDVGTSKRGVYFSNFKISKYNNTVYKTIELLLKHSAIRPNVSVSIIKNILVSAGLAGGSADAAAVMRLLGNMWNIDYRLLQDLALKVGSDVPACLESKTLFAKGVGEDILLLPDLLLPKYIILVAPRGKALSTAKVFNNYQSCTYSPSICDKLPVKGDDWMELIYNSKNDLLEVALRFVPEIEEILFVLNKLKNSVIVRMTGSGATCFALFNELSHAEDAARKLQMTRPDWIVFNAKIL</sequence>
<dbReference type="GO" id="GO:0016114">
    <property type="term" value="P:terpenoid biosynthetic process"/>
    <property type="evidence" value="ECO:0007669"/>
    <property type="project" value="UniProtKB-UniRule"/>
</dbReference>
<dbReference type="Pfam" id="PF00288">
    <property type="entry name" value="GHMP_kinases_N"/>
    <property type="match status" value="1"/>
</dbReference>
<dbReference type="PANTHER" id="PTHR43527">
    <property type="entry name" value="4-DIPHOSPHOCYTIDYL-2-C-METHYL-D-ERYTHRITOL KINASE, CHLOROPLASTIC"/>
    <property type="match status" value="1"/>
</dbReference>
<evidence type="ECO:0000256" key="4">
    <source>
        <dbReference type="ARBA" id="ARBA00022679"/>
    </source>
</evidence>
<dbReference type="SUPFAM" id="SSF54211">
    <property type="entry name" value="Ribosomal protein S5 domain 2-like"/>
    <property type="match status" value="1"/>
</dbReference>
<evidence type="ECO:0000313" key="14">
    <source>
        <dbReference type="Proteomes" id="UP000033546"/>
    </source>
</evidence>
<keyword evidence="7 10" id="KW-0067">ATP-binding</keyword>
<evidence type="ECO:0000256" key="7">
    <source>
        <dbReference type="ARBA" id="ARBA00022840"/>
    </source>
</evidence>
<name>A0A0F3NGA1_9RICK</name>
<proteinExistence type="inferred from homology"/>
<gene>
    <name evidence="10 13" type="primary">ispE</name>
    <name evidence="13" type="ORF">EMUCRT_0116</name>
</gene>
<evidence type="ECO:0000256" key="1">
    <source>
        <dbReference type="ARBA" id="ARBA00009684"/>
    </source>
</evidence>
<dbReference type="InterPro" id="IPR006204">
    <property type="entry name" value="GHMP_kinase_N_dom"/>
</dbReference>
<keyword evidence="5 10" id="KW-0547">Nucleotide-binding</keyword>
<dbReference type="HAMAP" id="MF_00061">
    <property type="entry name" value="IspE"/>
    <property type="match status" value="1"/>
</dbReference>
<dbReference type="InterPro" id="IPR020568">
    <property type="entry name" value="Ribosomal_Su5_D2-typ_SF"/>
</dbReference>
<feature type="active site" evidence="10">
    <location>
        <position position="11"/>
    </location>
</feature>
<dbReference type="Gene3D" id="3.30.230.10">
    <property type="match status" value="1"/>
</dbReference>
<dbReference type="RefSeq" id="WP_045804525.1">
    <property type="nucleotide sequence ID" value="NZ_LANU01000001.1"/>
</dbReference>
<comment type="caution">
    <text evidence="13">The sequence shown here is derived from an EMBL/GenBank/DDBJ whole genome shotgun (WGS) entry which is preliminary data.</text>
</comment>
<comment type="catalytic activity">
    <reaction evidence="10">
        <text>4-CDP-2-C-methyl-D-erythritol + ATP = 4-CDP-2-C-methyl-D-erythritol 2-phosphate + ADP + H(+)</text>
        <dbReference type="Rhea" id="RHEA:18437"/>
        <dbReference type="ChEBI" id="CHEBI:15378"/>
        <dbReference type="ChEBI" id="CHEBI:30616"/>
        <dbReference type="ChEBI" id="CHEBI:57823"/>
        <dbReference type="ChEBI" id="CHEBI:57919"/>
        <dbReference type="ChEBI" id="CHEBI:456216"/>
        <dbReference type="EC" id="2.7.1.148"/>
    </reaction>
</comment>
<reference evidence="13 14" key="1">
    <citation type="submission" date="2015-02" db="EMBL/GenBank/DDBJ databases">
        <title>Genome Sequencing of Rickettsiales.</title>
        <authorList>
            <person name="Daugherty S.C."/>
            <person name="Su Q."/>
            <person name="Abolude K."/>
            <person name="Beier-Sexton M."/>
            <person name="Carlyon J.A."/>
            <person name="Carter R."/>
            <person name="Day N.P."/>
            <person name="Dumler S.J."/>
            <person name="Dyachenko V."/>
            <person name="Godinez A."/>
            <person name="Kurtti T.J."/>
            <person name="Lichay M."/>
            <person name="Mullins K.E."/>
            <person name="Ott S."/>
            <person name="Pappas-Brown V."/>
            <person name="Paris D.H."/>
            <person name="Patel P."/>
            <person name="Richards A.L."/>
            <person name="Sadzewicz L."/>
            <person name="Sears K."/>
            <person name="Seidman D."/>
            <person name="Sengamalay N."/>
            <person name="Stenos J."/>
            <person name="Tallon L.J."/>
            <person name="Vincent G."/>
            <person name="Fraser C.M."/>
            <person name="Munderloh U."/>
            <person name="Dunning-Hotopp J.C."/>
        </authorList>
    </citation>
    <scope>NUCLEOTIDE SEQUENCE [LARGE SCALE GENOMIC DNA]</scope>
    <source>
        <strain evidence="13 14">EmCRT</strain>
    </source>
</reference>
<evidence type="ECO:0000256" key="10">
    <source>
        <dbReference type="HAMAP-Rule" id="MF_00061"/>
    </source>
</evidence>
<dbReference type="GO" id="GO:0019288">
    <property type="term" value="P:isopentenyl diphosphate biosynthetic process, methylerythritol 4-phosphate pathway"/>
    <property type="evidence" value="ECO:0007669"/>
    <property type="project" value="UniProtKB-UniRule"/>
</dbReference>
<dbReference type="SUPFAM" id="SSF55060">
    <property type="entry name" value="GHMP Kinase, C-terminal domain"/>
    <property type="match status" value="1"/>
</dbReference>
<dbReference type="InterPro" id="IPR013750">
    <property type="entry name" value="GHMP_kinase_C_dom"/>
</dbReference>
<dbReference type="Gene3D" id="3.30.70.890">
    <property type="entry name" value="GHMP kinase, C-terminal domain"/>
    <property type="match status" value="1"/>
</dbReference>
<dbReference type="UniPathway" id="UPA00056">
    <property type="reaction ID" value="UER00094"/>
</dbReference>
<evidence type="ECO:0000256" key="6">
    <source>
        <dbReference type="ARBA" id="ARBA00022777"/>
    </source>
</evidence>
<dbReference type="GO" id="GO:0050515">
    <property type="term" value="F:4-(cytidine 5'-diphospho)-2-C-methyl-D-erythritol kinase activity"/>
    <property type="evidence" value="ECO:0007669"/>
    <property type="project" value="UniProtKB-UniRule"/>
</dbReference>
<feature type="active site" evidence="10">
    <location>
        <position position="133"/>
    </location>
</feature>
<comment type="function">
    <text evidence="10">Catalyzes the phosphorylation of the position 2 hydroxy group of 4-diphosphocytidyl-2C-methyl-D-erythritol.</text>
</comment>
<feature type="domain" description="GHMP kinase N-terminal" evidence="11">
    <location>
        <begin position="65"/>
        <end position="138"/>
    </location>
</feature>
<comment type="similarity">
    <text evidence="1 10">Belongs to the GHMP kinase family. IspE subfamily.</text>
</comment>
<feature type="domain" description="GHMP kinase C-terminal" evidence="12">
    <location>
        <begin position="204"/>
        <end position="268"/>
    </location>
</feature>
<evidence type="ECO:0000256" key="3">
    <source>
        <dbReference type="ARBA" id="ARBA00017473"/>
    </source>
</evidence>
<evidence type="ECO:0000256" key="5">
    <source>
        <dbReference type="ARBA" id="ARBA00022741"/>
    </source>
</evidence>
<dbReference type="GO" id="GO:0005524">
    <property type="term" value="F:ATP binding"/>
    <property type="evidence" value="ECO:0007669"/>
    <property type="project" value="UniProtKB-UniRule"/>
</dbReference>
<organism evidence="13 14">
    <name type="scientific">Ehrlichia cf. muris str. EmCRT</name>
    <dbReference type="NCBI Taxonomy" id="1359167"/>
    <lineage>
        <taxon>Bacteria</taxon>
        <taxon>Pseudomonadati</taxon>
        <taxon>Pseudomonadota</taxon>
        <taxon>Alphaproteobacteria</taxon>
        <taxon>Rickettsiales</taxon>
        <taxon>Anaplasmataceae</taxon>
        <taxon>Ehrlichia</taxon>
    </lineage>
</organism>
<comment type="pathway">
    <text evidence="10">Isoprenoid biosynthesis; isopentenyl diphosphate biosynthesis via DXP pathway; isopentenyl diphosphate from 1-deoxy-D-xylulose 5-phosphate: step 3/6.</text>
</comment>
<evidence type="ECO:0000259" key="11">
    <source>
        <dbReference type="Pfam" id="PF00288"/>
    </source>
</evidence>
<keyword evidence="4 10" id="KW-0808">Transferase</keyword>
<dbReference type="PANTHER" id="PTHR43527:SF2">
    <property type="entry name" value="4-DIPHOSPHOCYTIDYL-2-C-METHYL-D-ERYTHRITOL KINASE, CHLOROPLASTIC"/>
    <property type="match status" value="1"/>
</dbReference>
<feature type="binding site" evidence="10">
    <location>
        <begin position="93"/>
        <end position="103"/>
    </location>
    <ligand>
        <name>ATP</name>
        <dbReference type="ChEBI" id="CHEBI:30616"/>
    </ligand>
</feature>
<dbReference type="PATRIC" id="fig|1359167.3.peg.113"/>
<evidence type="ECO:0000259" key="12">
    <source>
        <dbReference type="Pfam" id="PF08544"/>
    </source>
</evidence>
<dbReference type="Proteomes" id="UP000033546">
    <property type="component" value="Unassembled WGS sequence"/>
</dbReference>
<accession>A0A0F3NGA1</accession>
<dbReference type="NCBIfam" id="NF011202">
    <property type="entry name" value="PRK14608.1"/>
    <property type="match status" value="1"/>
</dbReference>
<dbReference type="AlphaFoldDB" id="A0A0F3NGA1"/>
<dbReference type="EC" id="2.7.1.148" evidence="2 10"/>
<evidence type="ECO:0000256" key="2">
    <source>
        <dbReference type="ARBA" id="ARBA00012052"/>
    </source>
</evidence>
<dbReference type="PIRSF" id="PIRSF010376">
    <property type="entry name" value="IspE"/>
    <property type="match status" value="1"/>
</dbReference>
<keyword evidence="8 10" id="KW-0414">Isoprene biosynthesis</keyword>
<evidence type="ECO:0000313" key="13">
    <source>
        <dbReference type="EMBL" id="KJV65934.1"/>
    </source>
</evidence>
<protein>
    <recommendedName>
        <fullName evidence="3 10">4-diphosphocytidyl-2-C-methyl-D-erythritol kinase</fullName>
        <shortName evidence="10">CMK</shortName>
        <ecNumber evidence="2 10">2.7.1.148</ecNumber>
    </recommendedName>
    <alternativeName>
        <fullName evidence="9 10">4-(cytidine-5'-diphospho)-2-C-methyl-D-erythritol kinase</fullName>
    </alternativeName>
</protein>
<keyword evidence="6 10" id="KW-0418">Kinase</keyword>
<evidence type="ECO:0000256" key="9">
    <source>
        <dbReference type="ARBA" id="ARBA00032554"/>
    </source>
</evidence>
<dbReference type="InterPro" id="IPR014721">
    <property type="entry name" value="Ribsml_uS5_D2-typ_fold_subgr"/>
</dbReference>
<dbReference type="Pfam" id="PF08544">
    <property type="entry name" value="GHMP_kinases_C"/>
    <property type="match status" value="1"/>
</dbReference>
<dbReference type="InterPro" id="IPR036554">
    <property type="entry name" value="GHMP_kinase_C_sf"/>
</dbReference>
<dbReference type="NCBIfam" id="TIGR00154">
    <property type="entry name" value="ispE"/>
    <property type="match status" value="1"/>
</dbReference>